<dbReference type="PANTHER" id="PTHR34220:SF7">
    <property type="entry name" value="SENSOR HISTIDINE KINASE YPDA"/>
    <property type="match status" value="1"/>
</dbReference>
<feature type="transmembrane region" description="Helical" evidence="1">
    <location>
        <begin position="82"/>
        <end position="105"/>
    </location>
</feature>
<gene>
    <name evidence="3" type="ORF">DXT99_24580</name>
</gene>
<name>A0A3D8L267_9BACT</name>
<sequence length="368" mass="42881">MKNNSAISEYLIYPDQKKRILVHSAAWVLMFLICSLFVTFLFRTNTFALPSLVYAFITVLFIIFNHYTLSYLGLKLIKNKRWIFFTGLLILLYLLSVLTVIPLGFLGKSFPQYSMIRLQSEKFYIRSLADFLSLNNFIWVFTIIVFGNLLSLSLKLFKNNYESHKRYALLQKQNAELELSFLRAQIHPHFLFNTLNNVYGLVMDNEKAAQVVLKLSDLLRFSLYESNRGFIPLKREVEFLSDYISLEQIRHSSRVSIQYCFSGIQDEEVKIAPLLLINFIENAFKHGINATRHRAWVRIRLTQDKDTTEFTVENSKPAKLEASSDFNEGIGLENVKRRLALQYPGKHRLKIKDTTDSFLVILTLQTNE</sequence>
<feature type="transmembrane region" description="Helical" evidence="1">
    <location>
        <begin position="48"/>
        <end position="70"/>
    </location>
</feature>
<keyword evidence="1" id="KW-0812">Transmembrane</keyword>
<evidence type="ECO:0000259" key="2">
    <source>
        <dbReference type="Pfam" id="PF06580"/>
    </source>
</evidence>
<proteinExistence type="predicted"/>
<evidence type="ECO:0000313" key="3">
    <source>
        <dbReference type="EMBL" id="RDV11511.1"/>
    </source>
</evidence>
<keyword evidence="1" id="KW-0472">Membrane</keyword>
<evidence type="ECO:0000313" key="4">
    <source>
        <dbReference type="Proteomes" id="UP000256708"/>
    </source>
</evidence>
<feature type="transmembrane region" description="Helical" evidence="1">
    <location>
        <begin position="137"/>
        <end position="157"/>
    </location>
</feature>
<dbReference type="AlphaFoldDB" id="A0A3D8L267"/>
<protein>
    <submittedName>
        <fullName evidence="3">GHKL domain-containing protein</fullName>
    </submittedName>
</protein>
<dbReference type="InterPro" id="IPR050640">
    <property type="entry name" value="Bact_2-comp_sensor_kinase"/>
</dbReference>
<dbReference type="GO" id="GO:0016020">
    <property type="term" value="C:membrane"/>
    <property type="evidence" value="ECO:0007669"/>
    <property type="project" value="InterPro"/>
</dbReference>
<dbReference type="OrthoDB" id="9792992at2"/>
<comment type="caution">
    <text evidence="3">The sequence shown here is derived from an EMBL/GenBank/DDBJ whole genome shotgun (WGS) entry which is preliminary data.</text>
</comment>
<evidence type="ECO:0000256" key="1">
    <source>
        <dbReference type="SAM" id="Phobius"/>
    </source>
</evidence>
<keyword evidence="4" id="KW-1185">Reference proteome</keyword>
<dbReference type="Proteomes" id="UP000256708">
    <property type="component" value="Unassembled WGS sequence"/>
</dbReference>
<dbReference type="EMBL" id="QRGR01000041">
    <property type="protein sequence ID" value="RDV11511.1"/>
    <property type="molecule type" value="Genomic_DNA"/>
</dbReference>
<dbReference type="InterPro" id="IPR010559">
    <property type="entry name" value="Sig_transdc_His_kin_internal"/>
</dbReference>
<feature type="domain" description="Signal transduction histidine kinase internal region" evidence="2">
    <location>
        <begin position="178"/>
        <end position="254"/>
    </location>
</feature>
<keyword evidence="1" id="KW-1133">Transmembrane helix</keyword>
<accession>A0A3D8L267</accession>
<feature type="transmembrane region" description="Helical" evidence="1">
    <location>
        <begin position="20"/>
        <end position="42"/>
    </location>
</feature>
<reference evidence="4" key="1">
    <citation type="submission" date="2018-08" db="EMBL/GenBank/DDBJ databases">
        <authorList>
            <person name="Liu Z.-W."/>
            <person name="Du Z.-J."/>
        </authorList>
    </citation>
    <scope>NUCLEOTIDE SEQUENCE [LARGE SCALE GENOMIC DNA]</scope>
    <source>
        <strain evidence="4">H4X</strain>
    </source>
</reference>
<dbReference type="GO" id="GO:0000155">
    <property type="term" value="F:phosphorelay sensor kinase activity"/>
    <property type="evidence" value="ECO:0007669"/>
    <property type="project" value="InterPro"/>
</dbReference>
<dbReference type="Gene3D" id="3.30.565.10">
    <property type="entry name" value="Histidine kinase-like ATPase, C-terminal domain"/>
    <property type="match status" value="1"/>
</dbReference>
<dbReference type="InterPro" id="IPR036890">
    <property type="entry name" value="HATPase_C_sf"/>
</dbReference>
<organism evidence="3 4">
    <name type="scientific">Pontibacter diazotrophicus</name>
    <dbReference type="NCBI Taxonomy" id="1400979"/>
    <lineage>
        <taxon>Bacteria</taxon>
        <taxon>Pseudomonadati</taxon>
        <taxon>Bacteroidota</taxon>
        <taxon>Cytophagia</taxon>
        <taxon>Cytophagales</taxon>
        <taxon>Hymenobacteraceae</taxon>
        <taxon>Pontibacter</taxon>
    </lineage>
</organism>
<dbReference type="Pfam" id="PF06580">
    <property type="entry name" value="His_kinase"/>
    <property type="match status" value="1"/>
</dbReference>
<dbReference type="PANTHER" id="PTHR34220">
    <property type="entry name" value="SENSOR HISTIDINE KINASE YPDA"/>
    <property type="match status" value="1"/>
</dbReference>
<dbReference type="SUPFAM" id="SSF55874">
    <property type="entry name" value="ATPase domain of HSP90 chaperone/DNA topoisomerase II/histidine kinase"/>
    <property type="match status" value="1"/>
</dbReference>